<dbReference type="AlphaFoldDB" id="A0A6C1B5D9"/>
<dbReference type="InterPro" id="IPR029787">
    <property type="entry name" value="Nucleotide_cyclase"/>
</dbReference>
<dbReference type="FunFam" id="3.30.70.270:FF:000001">
    <property type="entry name" value="Diguanylate cyclase domain protein"/>
    <property type="match status" value="1"/>
</dbReference>
<proteinExistence type="predicted"/>
<comment type="catalytic activity">
    <reaction evidence="2">
        <text>2 GTP = 3',3'-c-di-GMP + 2 diphosphate</text>
        <dbReference type="Rhea" id="RHEA:24898"/>
        <dbReference type="ChEBI" id="CHEBI:33019"/>
        <dbReference type="ChEBI" id="CHEBI:37565"/>
        <dbReference type="ChEBI" id="CHEBI:58805"/>
        <dbReference type="EC" id="2.7.7.65"/>
    </reaction>
</comment>
<dbReference type="Gene3D" id="3.30.70.270">
    <property type="match status" value="1"/>
</dbReference>
<evidence type="ECO:0000259" key="3">
    <source>
        <dbReference type="PROSITE" id="PS50887"/>
    </source>
</evidence>
<dbReference type="EMBL" id="CP048836">
    <property type="protein sequence ID" value="QID18922.1"/>
    <property type="molecule type" value="Genomic_DNA"/>
</dbReference>
<dbReference type="CDD" id="cd01949">
    <property type="entry name" value="GGDEF"/>
    <property type="match status" value="1"/>
</dbReference>
<dbReference type="Proteomes" id="UP000501991">
    <property type="component" value="Chromosome"/>
</dbReference>
<dbReference type="Pfam" id="PF00990">
    <property type="entry name" value="GGDEF"/>
    <property type="match status" value="1"/>
</dbReference>
<dbReference type="InterPro" id="IPR043128">
    <property type="entry name" value="Rev_trsase/Diguanyl_cyclase"/>
</dbReference>
<dbReference type="GO" id="GO:0043709">
    <property type="term" value="P:cell adhesion involved in single-species biofilm formation"/>
    <property type="evidence" value="ECO:0007669"/>
    <property type="project" value="TreeGrafter"/>
</dbReference>
<dbReference type="SUPFAM" id="SSF55073">
    <property type="entry name" value="Nucleotide cyclase"/>
    <property type="match status" value="1"/>
</dbReference>
<sequence length="349" mass="39067">MIHVLKHVESITRHRDRTLLEVGVASALYEILRPEAVNLFKVQDAGHRTLLHRLAHAGSDGVRYCDTDFDTADEILALDSREDFRACVAEERIVADASAGNGRITYCLPVAYDGKVSGVIELRASAALDNERLDLALGFINLYRNYLSLLDYSERDTLTGLLNRRTFDDNLDKILGAITASRVDEALLPGADRRQHGPVSAPHWLAVMDADRFKRINDEFGHLYGDEVLILLANLMRESFRFEDKLFRFGGEEFVAVLTPTSAEDVARVLERFREKVEQYHFPQVGQVTISIGYVPLRAGDTPSAALGAADEALYYAKNHGRNRVCAYPALVEAGEILPRTFNDDLELF</sequence>
<dbReference type="RefSeq" id="WP_173767047.1">
    <property type="nucleotide sequence ID" value="NZ_CP048836.1"/>
</dbReference>
<dbReference type="GO" id="GO:0052621">
    <property type="term" value="F:diguanylate cyclase activity"/>
    <property type="evidence" value="ECO:0007669"/>
    <property type="project" value="UniProtKB-EC"/>
</dbReference>
<keyword evidence="5" id="KW-1185">Reference proteome</keyword>
<evidence type="ECO:0000256" key="2">
    <source>
        <dbReference type="ARBA" id="ARBA00034247"/>
    </source>
</evidence>
<dbReference type="GO" id="GO:0005886">
    <property type="term" value="C:plasma membrane"/>
    <property type="evidence" value="ECO:0007669"/>
    <property type="project" value="TreeGrafter"/>
</dbReference>
<accession>A0A6C1B5D9</accession>
<dbReference type="SMART" id="SM00267">
    <property type="entry name" value="GGDEF"/>
    <property type="match status" value="1"/>
</dbReference>
<dbReference type="NCBIfam" id="TIGR00254">
    <property type="entry name" value="GGDEF"/>
    <property type="match status" value="1"/>
</dbReference>
<gene>
    <name evidence="4" type="ORF">G3580_15615</name>
</gene>
<protein>
    <recommendedName>
        <fullName evidence="1">diguanylate cyclase</fullName>
        <ecNumber evidence="1">2.7.7.65</ecNumber>
    </recommendedName>
</protein>
<dbReference type="InterPro" id="IPR050469">
    <property type="entry name" value="Diguanylate_Cyclase"/>
</dbReference>
<dbReference type="GO" id="GO:1902201">
    <property type="term" value="P:negative regulation of bacterial-type flagellum-dependent cell motility"/>
    <property type="evidence" value="ECO:0007669"/>
    <property type="project" value="TreeGrafter"/>
</dbReference>
<name>A0A6C1B5D9_9RHOO</name>
<evidence type="ECO:0000313" key="4">
    <source>
        <dbReference type="EMBL" id="QID18922.1"/>
    </source>
</evidence>
<evidence type="ECO:0000313" key="5">
    <source>
        <dbReference type="Proteomes" id="UP000501991"/>
    </source>
</evidence>
<evidence type="ECO:0000256" key="1">
    <source>
        <dbReference type="ARBA" id="ARBA00012528"/>
    </source>
</evidence>
<reference evidence="4 5" key="1">
    <citation type="submission" date="2020-02" db="EMBL/GenBank/DDBJ databases">
        <title>Nitrogenibacter mangrovi gen. nov., sp. nov. isolated from mangrove sediment, a denitrifying betaproteobacterium.</title>
        <authorList>
            <person name="Liao H."/>
            <person name="Tian Y."/>
        </authorList>
    </citation>
    <scope>NUCLEOTIDE SEQUENCE [LARGE SCALE GENOMIC DNA]</scope>
    <source>
        <strain evidence="4 5">M9-3-2</strain>
    </source>
</reference>
<dbReference type="PANTHER" id="PTHR45138:SF9">
    <property type="entry name" value="DIGUANYLATE CYCLASE DGCM-RELATED"/>
    <property type="match status" value="1"/>
</dbReference>
<dbReference type="KEGG" id="azq:G3580_15615"/>
<dbReference type="EC" id="2.7.7.65" evidence="1"/>
<organism evidence="4 5">
    <name type="scientific">Nitrogeniibacter mangrovi</name>
    <dbReference type="NCBI Taxonomy" id="2016596"/>
    <lineage>
        <taxon>Bacteria</taxon>
        <taxon>Pseudomonadati</taxon>
        <taxon>Pseudomonadota</taxon>
        <taxon>Betaproteobacteria</taxon>
        <taxon>Rhodocyclales</taxon>
        <taxon>Zoogloeaceae</taxon>
        <taxon>Nitrogeniibacter</taxon>
    </lineage>
</organism>
<feature type="domain" description="GGDEF" evidence="3">
    <location>
        <begin position="201"/>
        <end position="330"/>
    </location>
</feature>
<dbReference type="InterPro" id="IPR000160">
    <property type="entry name" value="GGDEF_dom"/>
</dbReference>
<dbReference type="PANTHER" id="PTHR45138">
    <property type="entry name" value="REGULATORY COMPONENTS OF SENSORY TRANSDUCTION SYSTEM"/>
    <property type="match status" value="1"/>
</dbReference>
<dbReference type="PROSITE" id="PS50887">
    <property type="entry name" value="GGDEF"/>
    <property type="match status" value="1"/>
</dbReference>